<dbReference type="EMBL" id="JACEIK010000261">
    <property type="protein sequence ID" value="MCD7453652.1"/>
    <property type="molecule type" value="Genomic_DNA"/>
</dbReference>
<keyword evidence="2" id="KW-1185">Reference proteome</keyword>
<name>A0ABS8S4D8_DATST</name>
<feature type="non-terminal residue" evidence="1">
    <location>
        <position position="1"/>
    </location>
</feature>
<dbReference type="Proteomes" id="UP000823775">
    <property type="component" value="Unassembled WGS sequence"/>
</dbReference>
<organism evidence="1 2">
    <name type="scientific">Datura stramonium</name>
    <name type="common">Jimsonweed</name>
    <name type="synonym">Common thornapple</name>
    <dbReference type="NCBI Taxonomy" id="4076"/>
    <lineage>
        <taxon>Eukaryota</taxon>
        <taxon>Viridiplantae</taxon>
        <taxon>Streptophyta</taxon>
        <taxon>Embryophyta</taxon>
        <taxon>Tracheophyta</taxon>
        <taxon>Spermatophyta</taxon>
        <taxon>Magnoliopsida</taxon>
        <taxon>eudicotyledons</taxon>
        <taxon>Gunneridae</taxon>
        <taxon>Pentapetalae</taxon>
        <taxon>asterids</taxon>
        <taxon>lamiids</taxon>
        <taxon>Solanales</taxon>
        <taxon>Solanaceae</taxon>
        <taxon>Solanoideae</taxon>
        <taxon>Datureae</taxon>
        <taxon>Datura</taxon>
    </lineage>
</organism>
<evidence type="ECO:0000313" key="1">
    <source>
        <dbReference type="EMBL" id="MCD7453652.1"/>
    </source>
</evidence>
<comment type="caution">
    <text evidence="1">The sequence shown here is derived from an EMBL/GenBank/DDBJ whole genome shotgun (WGS) entry which is preliminary data.</text>
</comment>
<evidence type="ECO:0000313" key="2">
    <source>
        <dbReference type="Proteomes" id="UP000823775"/>
    </source>
</evidence>
<sequence length="57" mass="6636">CQGVFQGLRHFHNENQGRKYKIAAKLRNWGSEEFSHSRIEGMIEMVMERVLSTDLGI</sequence>
<reference evidence="1 2" key="1">
    <citation type="journal article" date="2021" name="BMC Genomics">
        <title>Datura genome reveals duplications of psychoactive alkaloid biosynthetic genes and high mutation rate following tissue culture.</title>
        <authorList>
            <person name="Rajewski A."/>
            <person name="Carter-House D."/>
            <person name="Stajich J."/>
            <person name="Litt A."/>
        </authorList>
    </citation>
    <scope>NUCLEOTIDE SEQUENCE [LARGE SCALE GENOMIC DNA]</scope>
    <source>
        <strain evidence="1">AR-01</strain>
    </source>
</reference>
<gene>
    <name evidence="1" type="ORF">HAX54_021748</name>
</gene>
<proteinExistence type="predicted"/>
<protein>
    <submittedName>
        <fullName evidence="1">Uncharacterized protein</fullName>
    </submittedName>
</protein>
<accession>A0ABS8S4D8</accession>